<keyword evidence="10 18" id="KW-1133">Transmembrane helix</keyword>
<dbReference type="InterPro" id="IPR011527">
    <property type="entry name" value="ABC1_TM_dom"/>
</dbReference>
<dbReference type="GO" id="GO:0008559">
    <property type="term" value="F:ABC-type xenobiotic transporter activity"/>
    <property type="evidence" value="ECO:0007669"/>
    <property type="project" value="UniProtKB-EC"/>
</dbReference>
<feature type="transmembrane region" description="Helical" evidence="18">
    <location>
        <begin position="1916"/>
        <end position="1935"/>
    </location>
</feature>
<dbReference type="SUPFAM" id="SSF90123">
    <property type="entry name" value="ABC transporter transmembrane region"/>
    <property type="match status" value="2"/>
</dbReference>
<accession>A0A484CBD6</accession>
<comment type="subcellular location">
    <subcellularLocation>
        <location evidence="1">Cell membrane</location>
        <topology evidence="1">Multi-pass membrane protein</topology>
    </subcellularLocation>
</comment>
<keyword evidence="12 18" id="KW-0472">Membrane</keyword>
<feature type="transmembrane region" description="Helical" evidence="18">
    <location>
        <begin position="1660"/>
        <end position="1681"/>
    </location>
</feature>
<dbReference type="SUPFAM" id="SSF81321">
    <property type="entry name" value="Family A G protein-coupled receptor-like"/>
    <property type="match status" value="1"/>
</dbReference>
<dbReference type="Gene3D" id="3.40.50.300">
    <property type="entry name" value="P-loop containing nucleotide triphosphate hydrolases"/>
    <property type="match status" value="2"/>
</dbReference>
<dbReference type="Gene3D" id="1.20.1560.10">
    <property type="entry name" value="ABC transporter type 1, transmembrane domain"/>
    <property type="match status" value="2"/>
</dbReference>
<feature type="transmembrane region" description="Helical" evidence="18">
    <location>
        <begin position="1232"/>
        <end position="1253"/>
    </location>
</feature>
<evidence type="ECO:0000256" key="18">
    <source>
        <dbReference type="SAM" id="Phobius"/>
    </source>
</evidence>
<comment type="caution">
    <text evidence="22">The sequence shown here is derived from an EMBL/GenBank/DDBJ whole genome shotgun (WGS) entry which is preliminary data.</text>
</comment>
<organism evidence="22 23">
    <name type="scientific">Perca flavescens</name>
    <name type="common">American yellow perch</name>
    <name type="synonym">Morone flavescens</name>
    <dbReference type="NCBI Taxonomy" id="8167"/>
    <lineage>
        <taxon>Eukaryota</taxon>
        <taxon>Metazoa</taxon>
        <taxon>Chordata</taxon>
        <taxon>Craniata</taxon>
        <taxon>Vertebrata</taxon>
        <taxon>Euteleostomi</taxon>
        <taxon>Actinopterygii</taxon>
        <taxon>Neopterygii</taxon>
        <taxon>Teleostei</taxon>
        <taxon>Neoteleostei</taxon>
        <taxon>Acanthomorphata</taxon>
        <taxon>Eupercaria</taxon>
        <taxon>Perciformes</taxon>
        <taxon>Percoidei</taxon>
        <taxon>Percidae</taxon>
        <taxon>Percinae</taxon>
        <taxon>Perca</taxon>
    </lineage>
</organism>
<evidence type="ECO:0000256" key="4">
    <source>
        <dbReference type="ARBA" id="ARBA00022475"/>
    </source>
</evidence>
<dbReference type="Proteomes" id="UP000295070">
    <property type="component" value="Chromosome 17"/>
</dbReference>
<evidence type="ECO:0000313" key="22">
    <source>
        <dbReference type="EMBL" id="TDH01249.1"/>
    </source>
</evidence>
<feature type="transmembrane region" description="Helical" evidence="18">
    <location>
        <begin position="392"/>
        <end position="410"/>
    </location>
</feature>
<evidence type="ECO:0000313" key="23">
    <source>
        <dbReference type="Proteomes" id="UP000295070"/>
    </source>
</evidence>
<dbReference type="FunFam" id="1.20.1560.10:FF:000007">
    <property type="entry name" value="ATP-binding cassette subfamily C member 1"/>
    <property type="match status" value="1"/>
</dbReference>
<dbReference type="InterPro" id="IPR000276">
    <property type="entry name" value="GPCR_Rhodpsn"/>
</dbReference>
<keyword evidence="11" id="KW-0445">Lipid transport</keyword>
<dbReference type="InterPro" id="IPR003439">
    <property type="entry name" value="ABC_transporter-like_ATP-bd"/>
</dbReference>
<dbReference type="CDD" id="cd03244">
    <property type="entry name" value="ABCC_MRP_domain2"/>
    <property type="match status" value="1"/>
</dbReference>
<evidence type="ECO:0000256" key="5">
    <source>
        <dbReference type="ARBA" id="ARBA00022692"/>
    </source>
</evidence>
<evidence type="ECO:0000259" key="21">
    <source>
        <dbReference type="PROSITE" id="PS50929"/>
    </source>
</evidence>
<dbReference type="PROSITE" id="PS50929">
    <property type="entry name" value="ABC_TM1F"/>
    <property type="match status" value="2"/>
</dbReference>
<comment type="catalytic activity">
    <reaction evidence="15">
        <text>17beta-estradiol 17-O-(beta-D-glucuronate)(in) + ATP + H2O = 17beta-estradiol 17-O-(beta-D-glucuronate)(out) + ADP + phosphate + H(+)</text>
        <dbReference type="Rhea" id="RHEA:60128"/>
        <dbReference type="ChEBI" id="CHEBI:15377"/>
        <dbReference type="ChEBI" id="CHEBI:15378"/>
        <dbReference type="ChEBI" id="CHEBI:30616"/>
        <dbReference type="ChEBI" id="CHEBI:43474"/>
        <dbReference type="ChEBI" id="CHEBI:82961"/>
        <dbReference type="ChEBI" id="CHEBI:456216"/>
    </reaction>
    <physiologicalReaction direction="left-to-right" evidence="15">
        <dbReference type="Rhea" id="RHEA:60129"/>
    </physiologicalReaction>
</comment>
<dbReference type="PROSITE" id="PS00211">
    <property type="entry name" value="ABC_TRANSPORTER_1"/>
    <property type="match status" value="2"/>
</dbReference>
<dbReference type="EMBL" id="SCKG01000017">
    <property type="protein sequence ID" value="TDH01249.1"/>
    <property type="molecule type" value="Genomic_DNA"/>
</dbReference>
<dbReference type="InterPro" id="IPR050173">
    <property type="entry name" value="ABC_transporter_C-like"/>
</dbReference>
<dbReference type="FunFam" id="3.40.50.300:FF:000293">
    <property type="entry name" value="ATP binding cassette subfamily C member 1"/>
    <property type="match status" value="1"/>
</dbReference>
<feature type="transmembrane region" description="Helical" evidence="18">
    <location>
        <begin position="495"/>
        <end position="514"/>
    </location>
</feature>
<feature type="transmembrane region" description="Helical" evidence="18">
    <location>
        <begin position="112"/>
        <end position="132"/>
    </location>
</feature>
<evidence type="ECO:0000256" key="13">
    <source>
        <dbReference type="ARBA" id="ARBA00034018"/>
    </source>
</evidence>
<evidence type="ECO:0000256" key="6">
    <source>
        <dbReference type="ARBA" id="ARBA00022737"/>
    </source>
</evidence>
<dbReference type="CDD" id="cd03250">
    <property type="entry name" value="ABCC_MRP_domain1"/>
    <property type="match status" value="1"/>
</dbReference>
<evidence type="ECO:0000256" key="14">
    <source>
        <dbReference type="ARBA" id="ARBA00047523"/>
    </source>
</evidence>
<keyword evidence="5 16" id="KW-0812">Transmembrane</keyword>
<evidence type="ECO:0000256" key="11">
    <source>
        <dbReference type="ARBA" id="ARBA00023055"/>
    </source>
</evidence>
<dbReference type="CDD" id="cd18595">
    <property type="entry name" value="ABC_6TM_MRP1_2_3_6_D1_like"/>
    <property type="match status" value="1"/>
</dbReference>
<feature type="transmembrane region" description="Helical" evidence="18">
    <location>
        <begin position="571"/>
        <end position="600"/>
    </location>
</feature>
<evidence type="ECO:0000256" key="2">
    <source>
        <dbReference type="ARBA" id="ARBA00009726"/>
    </source>
</evidence>
<evidence type="ECO:0000256" key="1">
    <source>
        <dbReference type="ARBA" id="ARBA00004651"/>
    </source>
</evidence>
<feature type="domain" description="ABC transporter" evidence="20">
    <location>
        <begin position="1325"/>
        <end position="1559"/>
    </location>
</feature>
<feature type="transmembrane region" description="Helical" evidence="18">
    <location>
        <begin position="1627"/>
        <end position="1648"/>
    </location>
</feature>
<evidence type="ECO:0000256" key="8">
    <source>
        <dbReference type="ARBA" id="ARBA00022840"/>
    </source>
</evidence>
<evidence type="ECO:0008006" key="24">
    <source>
        <dbReference type="Google" id="ProtNLM"/>
    </source>
</evidence>
<evidence type="ECO:0000256" key="16">
    <source>
        <dbReference type="RuleBase" id="RU000688"/>
    </source>
</evidence>
<comment type="similarity">
    <text evidence="2">Belongs to the ABC transporter superfamily. ABCC family. Conjugate transporter (TC 3.A.1.208) subfamily.</text>
</comment>
<keyword evidence="16" id="KW-0675">Receptor</keyword>
<feature type="domain" description="ABC transmembrane type-1" evidence="21">
    <location>
        <begin position="1005"/>
        <end position="1289"/>
    </location>
</feature>
<dbReference type="PANTHER" id="PTHR24223">
    <property type="entry name" value="ATP-BINDING CASSETTE SUB-FAMILY C"/>
    <property type="match status" value="1"/>
</dbReference>
<keyword evidence="6" id="KW-0677">Repeat</keyword>
<feature type="transmembrane region" description="Helical" evidence="18">
    <location>
        <begin position="75"/>
        <end position="92"/>
    </location>
</feature>
<feature type="transmembrane region" description="Helical" evidence="18">
    <location>
        <begin position="1869"/>
        <end position="1896"/>
    </location>
</feature>
<keyword evidence="16" id="KW-0807">Transducer</keyword>
<dbReference type="InterPro" id="IPR036640">
    <property type="entry name" value="ABC1_TM_sf"/>
</dbReference>
<feature type="domain" description="ABC transmembrane type-1" evidence="21">
    <location>
        <begin position="357"/>
        <end position="637"/>
    </location>
</feature>
<comment type="catalytic activity">
    <reaction evidence="13">
        <text>ATP + H2O + xenobioticSide 1 = ADP + phosphate + xenobioticSide 2.</text>
        <dbReference type="EC" id="7.6.2.2"/>
    </reaction>
</comment>
<dbReference type="InterPro" id="IPR027417">
    <property type="entry name" value="P-loop_NTPase"/>
</dbReference>
<name>A0A484CBD6_PERFV</name>
<feature type="compositionally biased region" description="Basic and acidic residues" evidence="17">
    <location>
        <begin position="314"/>
        <end position="323"/>
    </location>
</feature>
<keyword evidence="3" id="KW-0813">Transport</keyword>
<dbReference type="InterPro" id="IPR056227">
    <property type="entry name" value="TMD0_ABC"/>
</dbReference>
<feature type="region of interest" description="Disordered" evidence="17">
    <location>
        <begin position="898"/>
        <end position="957"/>
    </location>
</feature>
<dbReference type="SUPFAM" id="SSF52540">
    <property type="entry name" value="P-loop containing nucleoside triphosphate hydrolases"/>
    <property type="match status" value="2"/>
</dbReference>
<comment type="catalytic activity">
    <reaction evidence="14">
        <text>leukotriene C4(in) + ATP + H2O = leukotriene C4(out) + ADP + phosphate + H(+)</text>
        <dbReference type="Rhea" id="RHEA:38963"/>
        <dbReference type="ChEBI" id="CHEBI:15377"/>
        <dbReference type="ChEBI" id="CHEBI:15378"/>
        <dbReference type="ChEBI" id="CHEBI:30616"/>
        <dbReference type="ChEBI" id="CHEBI:43474"/>
        <dbReference type="ChEBI" id="CHEBI:57973"/>
        <dbReference type="ChEBI" id="CHEBI:456216"/>
    </reaction>
    <physiologicalReaction direction="left-to-right" evidence="14">
        <dbReference type="Rhea" id="RHEA:38964"/>
    </physiologicalReaction>
</comment>
<dbReference type="Pfam" id="PF00001">
    <property type="entry name" value="7tm_1"/>
    <property type="match status" value="1"/>
</dbReference>
<dbReference type="GO" id="GO:0005524">
    <property type="term" value="F:ATP binding"/>
    <property type="evidence" value="ECO:0007669"/>
    <property type="project" value="UniProtKB-KW"/>
</dbReference>
<feature type="transmembrane region" description="Helical" evidence="18">
    <location>
        <begin position="1741"/>
        <end position="1762"/>
    </location>
</feature>
<feature type="domain" description="G-protein coupled receptors family 1 profile" evidence="19">
    <location>
        <begin position="1639"/>
        <end position="1928"/>
    </location>
</feature>
<dbReference type="GO" id="GO:0016887">
    <property type="term" value="F:ATP hydrolysis activity"/>
    <property type="evidence" value="ECO:0007669"/>
    <property type="project" value="InterPro"/>
</dbReference>
<keyword evidence="7" id="KW-0547">Nucleotide-binding</keyword>
<feature type="transmembrane region" description="Helical" evidence="18">
    <location>
        <begin position="1701"/>
        <end position="1720"/>
    </location>
</feature>
<protein>
    <recommendedName>
        <fullName evidence="24">Canalicular multispecific organic anion transporter 1</fullName>
    </recommendedName>
</protein>
<evidence type="ECO:0000259" key="19">
    <source>
        <dbReference type="PROSITE" id="PS50262"/>
    </source>
</evidence>
<feature type="transmembrane region" description="Helical" evidence="18">
    <location>
        <begin position="1802"/>
        <end position="1828"/>
    </location>
</feature>
<feature type="transmembrane region" description="Helical" evidence="18">
    <location>
        <begin position="144"/>
        <end position="163"/>
    </location>
</feature>
<dbReference type="Gene3D" id="1.20.1070.10">
    <property type="entry name" value="Rhodopsin 7-helix transmembrane proteins"/>
    <property type="match status" value="1"/>
</dbReference>
<feature type="transmembrane region" description="Helical" evidence="18">
    <location>
        <begin position="998"/>
        <end position="1019"/>
    </location>
</feature>
<keyword evidence="16" id="KW-0297">G-protein coupled receptor</keyword>
<dbReference type="GO" id="GO:0016324">
    <property type="term" value="C:apical plasma membrane"/>
    <property type="evidence" value="ECO:0007669"/>
    <property type="project" value="TreeGrafter"/>
</dbReference>
<dbReference type="InterPro" id="IPR003593">
    <property type="entry name" value="AAA+_ATPase"/>
</dbReference>
<evidence type="ECO:0000256" key="10">
    <source>
        <dbReference type="ARBA" id="ARBA00022989"/>
    </source>
</evidence>
<evidence type="ECO:0000256" key="3">
    <source>
        <dbReference type="ARBA" id="ARBA00022448"/>
    </source>
</evidence>
<dbReference type="PROSITE" id="PS50893">
    <property type="entry name" value="ABC_TRANSPORTER_2"/>
    <property type="match status" value="2"/>
</dbReference>
<keyword evidence="9" id="KW-1278">Translocase</keyword>
<feature type="transmembrane region" description="Helical" evidence="18">
    <location>
        <begin position="35"/>
        <end position="55"/>
    </location>
</feature>
<feature type="transmembrane region" description="Helical" evidence="18">
    <location>
        <begin position="1129"/>
        <end position="1162"/>
    </location>
</feature>
<dbReference type="GO" id="GO:0004930">
    <property type="term" value="F:G protein-coupled receptor activity"/>
    <property type="evidence" value="ECO:0007669"/>
    <property type="project" value="UniProtKB-KW"/>
</dbReference>
<feature type="transmembrane region" description="Helical" evidence="18">
    <location>
        <begin position="469"/>
        <end position="489"/>
    </location>
</feature>
<dbReference type="PRINTS" id="PR00237">
    <property type="entry name" value="GPCRRHODOPSN"/>
</dbReference>
<dbReference type="CDD" id="cd18603">
    <property type="entry name" value="ABC_6TM_MRP1_2_3_6_D2_like"/>
    <property type="match status" value="1"/>
</dbReference>
<evidence type="ECO:0000256" key="17">
    <source>
        <dbReference type="SAM" id="MobiDB-lite"/>
    </source>
</evidence>
<dbReference type="PANTHER" id="PTHR24223:SF176">
    <property type="entry name" value="ATP-BINDING CASSETTE SUB-FAMILY C MEMBER 2"/>
    <property type="match status" value="1"/>
</dbReference>
<keyword evidence="8" id="KW-0067">ATP-binding</keyword>
<dbReference type="PROSITE" id="PS00237">
    <property type="entry name" value="G_PROTEIN_RECEP_F1_1"/>
    <property type="match status" value="1"/>
</dbReference>
<dbReference type="FunFam" id="3.40.50.300:FF:000074">
    <property type="entry name" value="Multidrug resistance-associated protein 5 isoform 1"/>
    <property type="match status" value="1"/>
</dbReference>
<dbReference type="Pfam" id="PF24357">
    <property type="entry name" value="TMD0_ABC"/>
    <property type="match status" value="1"/>
</dbReference>
<dbReference type="InterPro" id="IPR017452">
    <property type="entry name" value="GPCR_Rhodpsn_7TM"/>
</dbReference>
<proteinExistence type="inferred from homology"/>
<evidence type="ECO:0000256" key="12">
    <source>
        <dbReference type="ARBA" id="ARBA00023136"/>
    </source>
</evidence>
<reference evidence="22 23" key="1">
    <citation type="submission" date="2019-01" db="EMBL/GenBank/DDBJ databases">
        <title>A chromosome-scale genome assembly of the yellow perch, Perca flavescens.</title>
        <authorList>
            <person name="Feron R."/>
            <person name="Morvezen R."/>
            <person name="Bestin A."/>
            <person name="Haffray P."/>
            <person name="Klopp C."/>
            <person name="Zahm M."/>
            <person name="Cabau C."/>
            <person name="Roques C."/>
            <person name="Donnadieu C."/>
            <person name="Bouchez O."/>
            <person name="Christie M."/>
            <person name="Larson W."/>
            <person name="Guiguen Y."/>
        </authorList>
    </citation>
    <scope>NUCLEOTIDE SEQUENCE [LARGE SCALE GENOMIC DNA]</scope>
    <source>
        <strain evidence="22">YP-PL-M2</strain>
        <tissue evidence="22">Blood</tissue>
    </source>
</reference>
<dbReference type="Pfam" id="PF00005">
    <property type="entry name" value="ABC_tran"/>
    <property type="match status" value="2"/>
</dbReference>
<dbReference type="PROSITE" id="PS50262">
    <property type="entry name" value="G_PROTEIN_RECEP_F1_2"/>
    <property type="match status" value="1"/>
</dbReference>
<evidence type="ECO:0000256" key="7">
    <source>
        <dbReference type="ARBA" id="ARBA00022741"/>
    </source>
</evidence>
<dbReference type="SMART" id="SM00382">
    <property type="entry name" value="AAA"/>
    <property type="match status" value="2"/>
</dbReference>
<dbReference type="InterPro" id="IPR005292">
    <property type="entry name" value="MRP"/>
</dbReference>
<evidence type="ECO:0000259" key="20">
    <source>
        <dbReference type="PROSITE" id="PS50893"/>
    </source>
</evidence>
<keyword evidence="4" id="KW-1003">Cell membrane</keyword>
<feature type="transmembrane region" description="Helical" evidence="18">
    <location>
        <begin position="1049"/>
        <end position="1071"/>
    </location>
</feature>
<evidence type="ECO:0000256" key="15">
    <source>
        <dbReference type="ARBA" id="ARBA00047576"/>
    </source>
</evidence>
<feature type="domain" description="ABC transporter" evidence="20">
    <location>
        <begin position="669"/>
        <end position="893"/>
    </location>
</feature>
<dbReference type="GO" id="GO:0006869">
    <property type="term" value="P:lipid transport"/>
    <property type="evidence" value="ECO:0007669"/>
    <property type="project" value="UniProtKB-KW"/>
</dbReference>
<dbReference type="InterPro" id="IPR017871">
    <property type="entry name" value="ABC_transporter-like_CS"/>
</dbReference>
<keyword evidence="23" id="KW-1185">Reference proteome</keyword>
<evidence type="ECO:0000256" key="9">
    <source>
        <dbReference type="ARBA" id="ARBA00022967"/>
    </source>
</evidence>
<feature type="compositionally biased region" description="Basic and acidic residues" evidence="17">
    <location>
        <begin position="898"/>
        <end position="924"/>
    </location>
</feature>
<dbReference type="STRING" id="8167.A0A484CBD6"/>
<feature type="region of interest" description="Disordered" evidence="17">
    <location>
        <begin position="314"/>
        <end position="333"/>
    </location>
</feature>
<gene>
    <name evidence="22" type="ORF">EPR50_G00178310</name>
</gene>
<feature type="transmembrane region" description="Helical" evidence="18">
    <location>
        <begin position="620"/>
        <end position="640"/>
    </location>
</feature>
<dbReference type="FunFam" id="1.20.1560.10:FF:000001">
    <property type="entry name" value="ATP-binding cassette subfamily C member 1"/>
    <property type="match status" value="1"/>
</dbReference>
<comment type="similarity">
    <text evidence="16">Belongs to the G-protein coupled receptor 1 family.</text>
</comment>
<dbReference type="NCBIfam" id="TIGR00957">
    <property type="entry name" value="MRP_assoc_pro"/>
    <property type="match status" value="1"/>
</dbReference>
<dbReference type="Pfam" id="PF00664">
    <property type="entry name" value="ABC_membrane"/>
    <property type="match status" value="2"/>
</dbReference>
<sequence length="2014" mass="227970">MCAAALEEYCGSIFWNASYVNREDPDLPVCVEQTVLVWIPLGFLWLCAPQHLLVLCKRSQVNTKHLSKLYICKQLVVSLLFLMAIAALAVTLGEDYGPNNEPSTEKNPGVYYANPVLYAVTWILLLLCQEGLRRRKGSVDSATLFIFWLLLVLCDVFPFQSLLRKALRLGEISDIPRFCLFYISFGLELIALILSAVADVPPEAEELVKKNPETGAAFLSRITFNWFNSMVVKGYKQPLVQEDMWELSEADSTADINQRFQYFMQSELGAARVRLQKKLKKKRDENRDKAQEEAFQNGLSNSLAKGVSQDVLMEEKGNKEDEKKKKKKDKKKEKNEHPNSWLIYTIYKTFKWILIESAFFKLLQDLLAFASPQLLKLMISFTQDKSRFVWEGYVYAVLLLVVAILQSLFLQQYFQRCFVLGMKVRTAIIAAVYKKALKVSNDTRKESTVGETVNLMSADAQRFNDVTNFIHLLWSCPLQIMLSIVFLWIELGPSVLAGLAVMVLMVPINGLLATKARKFQIENMKFKDKRLKVMNEILNGIKILKLYAWEPSFQAQVEDIRGQELKVMRKFAYLSSVSTFIFSCAPALVSLASFAVFVGVSPSNILTAEKAFTSISLFNILRFPLAMLPMLIAAIVQTAVSKKRLEKFLGGEDLESDIVRHDPSFNTAVSVCDGSFAWEREAEPMLKNVSLDINPGKLVAVVGAVGSGKSSLMSALLGEMYTTNGFINIQGSLAFVPQQAWIQNATLRDNILFGSSHEERRFQEVIQACALAPDLELLPGGDLTEIGEKGINLSGGQKQRVSLARAVYSQSDIYLLDDPLSAVDSHVGKHLFDKVIGPNGLLKDKTRILVTHGVSFLPYVDEIVVLVDGVVSEVGSYKSLRASRGAFSEFLDTYAKEQRNRTHSESDRCHDTGDVELIPEREDPQPDSPLEDTVSSTLKRENSIRRSQRNGSVRLRRNDSIRKPEHVSELKKGQRLIEKETMETGQVKFSMYIQYLRAMGWGYTVMVILVYFTQNIAFIGQNLWLSDWTNDAVDFYNMTYPNWKRDTRVGVFGALGVAQGLFVFLGTLLLANASVNASRILHSKLIKNILRVPMVFFDTTPIGRVVNRFAKDIFTVDEAIPQSFRSWLLCLLGVLGTLFVICLATPFFTILILPLALVYYFVQRFYVATSRQLRRLDSVSRSPIYSHFSETVLGLSVIRAYGHQERFLKHNEIIIDKNLKSVYPWIVSNRWLAIRLEFLGNLVVFFSALFAVISRDSLDSGLVGLSISYSLNVTQTLNWLVRMTSELETNIVAVERVSEYTKLENEAKWITDIRPPEKWPEEGRLQFDNYKVRYRPGLDLVLHGITCDIKSTEKIGIVGRTGAGKSSLTNCLFRIIEAAEGRILIDDVDVSTIGLHDLRNRLTIIPQDPVLFSGTLRMNLDPFNKFSDEEIWKVLDLSYLKDYVAGLQEGLQHEVAEGGENLSVGQRQLLCLARALLRKSRILILDEATAAVDLETDDLIQNTIRNEFSHCTVLTIAHRLHSIMDSSRVMVLSAERCKRQKRGRECELQRVGHRGKEGDDHSCFFACEKSCSASSCISASISSQPAATMNFSEQISFDCNVGPSEKPQLDISVTKREPLTIAVPMTIFYSIIFLLGVLLNGVSILTLLMDAHMKVSAIRFYLLSLVISDILQLLTIPVTLYRYYWESYPWRLGQTVCKVYFMVRQVYCATTSWVIMTFTTERYAAICHTMWSVSSLKKSRLPCLVSVWIISLVSAVPFALVYDQARACILDYTATTREDAFQVSTMCEMTEPDPAYIYKGALLLRAGIFFIVPLVTISTLYLLILLYLRRNGRQRRNMGLTRPDPQGRREIQCHQNGKLLLNEKRALKLMGAVVFAFFVCNFPDIASSLMQVYVVVWTDTVLSVYTILKSYLSLPLWYINGALDPLLFCVSSHTFRRACWRTLGRLRPHCFLKYGRMSWLQQRSSSEEASTSARERIDGKGYRENMAKKRNTVAYLTNQISEMEMAIKGPFSMS</sequence>
<feature type="transmembrane region" description="Helical" evidence="18">
    <location>
        <begin position="175"/>
        <end position="200"/>
    </location>
</feature>